<evidence type="ECO:0000259" key="9">
    <source>
        <dbReference type="Pfam" id="PF21082"/>
    </source>
</evidence>
<feature type="transmembrane region" description="Helical" evidence="7">
    <location>
        <begin position="132"/>
        <end position="150"/>
    </location>
</feature>
<dbReference type="RefSeq" id="WP_262567358.1">
    <property type="nucleotide sequence ID" value="NZ_JAPFCC010000001.1"/>
</dbReference>
<feature type="domain" description="Mechanosensitive ion channel MscS" evidence="8">
    <location>
        <begin position="177"/>
        <end position="246"/>
    </location>
</feature>
<evidence type="ECO:0000256" key="4">
    <source>
        <dbReference type="ARBA" id="ARBA00022692"/>
    </source>
</evidence>
<dbReference type="Pfam" id="PF21088">
    <property type="entry name" value="MS_channel_1st"/>
    <property type="match status" value="1"/>
</dbReference>
<name>A0ABT3MSN8_9GAMM</name>
<feature type="domain" description="Mechanosensitive ion channel transmembrane helices 2/3" evidence="10">
    <location>
        <begin position="145"/>
        <end position="176"/>
    </location>
</feature>
<gene>
    <name evidence="11" type="ORF">NX722_06965</name>
</gene>
<keyword evidence="5 7" id="KW-1133">Transmembrane helix</keyword>
<sequence length="357" mass="40248">MPWPDYSTVTLLLLKSATVMGVSLMLAWLCSRGLKKAVQHFDSTSSHWDDTFVRAARPVLTIAVLLLGVSLMADFLLDYIQLEDTELVGQVRRIVLIVLIYSLLIRYLRLVRNSFYQPNRRAVRMDKATLEFMIKLLQIALTMAIVLTLLQNLGVSISGLLAFGGVGGLAVGLAAKDMLANLFGGLTIYMDRPFVAGDKISLQDQKIEGFVEHIGWRQTRIRGYDRTPVYVPNALFTNLAVVNPSRMQNRRINVTIGLRYEDFSRLNDIIHDIDAYLAQHKNIDQRRDALARFTDYGASSLDLLVRCFTLDTDWTDYMQVRQDILMGVGEIVTRHGAEFAFPTRTLDVPEGTVISKS</sequence>
<dbReference type="InterPro" id="IPR023408">
    <property type="entry name" value="MscS_beta-dom_sf"/>
</dbReference>
<evidence type="ECO:0000256" key="2">
    <source>
        <dbReference type="ARBA" id="ARBA00008017"/>
    </source>
</evidence>
<comment type="subcellular location">
    <subcellularLocation>
        <location evidence="1">Cell membrane</location>
        <topology evidence="1">Multi-pass membrane protein</topology>
    </subcellularLocation>
</comment>
<dbReference type="Pfam" id="PF21082">
    <property type="entry name" value="MS_channel_3rd"/>
    <property type="match status" value="1"/>
</dbReference>
<dbReference type="InterPro" id="IPR045042">
    <property type="entry name" value="YnaI-like"/>
</dbReference>
<keyword evidence="4 7" id="KW-0812">Transmembrane</keyword>
<dbReference type="Pfam" id="PF00924">
    <property type="entry name" value="MS_channel_2nd"/>
    <property type="match status" value="1"/>
</dbReference>
<dbReference type="InterPro" id="IPR049278">
    <property type="entry name" value="MS_channel_C"/>
</dbReference>
<dbReference type="Gene3D" id="3.30.70.100">
    <property type="match status" value="1"/>
</dbReference>
<dbReference type="PROSITE" id="PS01246">
    <property type="entry name" value="UPF0003"/>
    <property type="match status" value="1"/>
</dbReference>
<dbReference type="InterPro" id="IPR011066">
    <property type="entry name" value="MscS_channel_C_sf"/>
</dbReference>
<dbReference type="InterPro" id="IPR049142">
    <property type="entry name" value="MS_channel_1st"/>
</dbReference>
<organism evidence="11 12">
    <name type="scientific">Endozoicomonas gorgoniicola</name>
    <dbReference type="NCBI Taxonomy" id="1234144"/>
    <lineage>
        <taxon>Bacteria</taxon>
        <taxon>Pseudomonadati</taxon>
        <taxon>Pseudomonadota</taxon>
        <taxon>Gammaproteobacteria</taxon>
        <taxon>Oceanospirillales</taxon>
        <taxon>Endozoicomonadaceae</taxon>
        <taxon>Endozoicomonas</taxon>
    </lineage>
</organism>
<evidence type="ECO:0000256" key="6">
    <source>
        <dbReference type="ARBA" id="ARBA00023136"/>
    </source>
</evidence>
<dbReference type="SUPFAM" id="SSF82689">
    <property type="entry name" value="Mechanosensitive channel protein MscS (YggB), C-terminal domain"/>
    <property type="match status" value="1"/>
</dbReference>
<dbReference type="EMBL" id="JAPFCC010000001">
    <property type="protein sequence ID" value="MCW7552390.1"/>
    <property type="molecule type" value="Genomic_DNA"/>
</dbReference>
<accession>A0ABT3MSN8</accession>
<keyword evidence="12" id="KW-1185">Reference proteome</keyword>
<feature type="transmembrane region" description="Helical" evidence="7">
    <location>
        <begin position="93"/>
        <end position="111"/>
    </location>
</feature>
<protein>
    <submittedName>
        <fullName evidence="11">Mechanosensitive ion channel family protein</fullName>
    </submittedName>
</protein>
<comment type="similarity">
    <text evidence="2">Belongs to the MscS (TC 1.A.23) family.</text>
</comment>
<evidence type="ECO:0000256" key="5">
    <source>
        <dbReference type="ARBA" id="ARBA00022989"/>
    </source>
</evidence>
<dbReference type="Proteomes" id="UP001209854">
    <property type="component" value="Unassembled WGS sequence"/>
</dbReference>
<dbReference type="InterPro" id="IPR010920">
    <property type="entry name" value="LSM_dom_sf"/>
</dbReference>
<evidence type="ECO:0000313" key="12">
    <source>
        <dbReference type="Proteomes" id="UP001209854"/>
    </source>
</evidence>
<keyword evidence="6 7" id="KW-0472">Membrane</keyword>
<feature type="transmembrane region" description="Helical" evidence="7">
    <location>
        <begin position="156"/>
        <end position="175"/>
    </location>
</feature>
<dbReference type="PANTHER" id="PTHR43634:SF2">
    <property type="entry name" value="LOW CONDUCTANCE MECHANOSENSITIVE CHANNEL YNAI"/>
    <property type="match status" value="1"/>
</dbReference>
<dbReference type="Gene3D" id="2.30.30.60">
    <property type="match status" value="1"/>
</dbReference>
<feature type="transmembrane region" description="Helical" evidence="7">
    <location>
        <begin position="12"/>
        <end position="31"/>
    </location>
</feature>
<dbReference type="SUPFAM" id="SSF82861">
    <property type="entry name" value="Mechanosensitive channel protein MscS (YggB), transmembrane region"/>
    <property type="match status" value="1"/>
</dbReference>
<evidence type="ECO:0000256" key="1">
    <source>
        <dbReference type="ARBA" id="ARBA00004651"/>
    </source>
</evidence>
<dbReference type="InterPro" id="IPR006685">
    <property type="entry name" value="MscS_channel_2nd"/>
</dbReference>
<feature type="transmembrane region" description="Helical" evidence="7">
    <location>
        <begin position="52"/>
        <end position="73"/>
    </location>
</feature>
<dbReference type="SUPFAM" id="SSF50182">
    <property type="entry name" value="Sm-like ribonucleoproteins"/>
    <property type="match status" value="1"/>
</dbReference>
<evidence type="ECO:0000313" key="11">
    <source>
        <dbReference type="EMBL" id="MCW7552390.1"/>
    </source>
</evidence>
<evidence type="ECO:0000256" key="7">
    <source>
        <dbReference type="SAM" id="Phobius"/>
    </source>
</evidence>
<dbReference type="InterPro" id="IPR006686">
    <property type="entry name" value="MscS_channel_CS"/>
</dbReference>
<reference evidence="11 12" key="1">
    <citation type="submission" date="2022-10" db="EMBL/GenBank/DDBJ databases">
        <title>High-quality genome sequences of two octocoral-associated bacteria, Endozoicomonas euniceicola EF212 and Endozoicomonas gorgoniicola PS125.</title>
        <authorList>
            <person name="Chiou Y.-J."/>
            <person name="Chen Y.-H."/>
        </authorList>
    </citation>
    <scope>NUCLEOTIDE SEQUENCE [LARGE SCALE GENOMIC DNA]</scope>
    <source>
        <strain evidence="11 12">PS125</strain>
    </source>
</reference>
<dbReference type="PANTHER" id="PTHR43634">
    <property type="entry name" value="OW CONDUCTANCE MECHANOSENSITIVE CHANNEL"/>
    <property type="match status" value="1"/>
</dbReference>
<dbReference type="Gene3D" id="1.10.287.1260">
    <property type="match status" value="1"/>
</dbReference>
<dbReference type="InterPro" id="IPR011014">
    <property type="entry name" value="MscS_channel_TM-2"/>
</dbReference>
<evidence type="ECO:0000259" key="8">
    <source>
        <dbReference type="Pfam" id="PF00924"/>
    </source>
</evidence>
<feature type="domain" description="Mechanosensitive ion channel MscS C-terminal" evidence="9">
    <location>
        <begin position="252"/>
        <end position="339"/>
    </location>
</feature>
<keyword evidence="3" id="KW-1003">Cell membrane</keyword>
<comment type="caution">
    <text evidence="11">The sequence shown here is derived from an EMBL/GenBank/DDBJ whole genome shotgun (WGS) entry which is preliminary data.</text>
</comment>
<evidence type="ECO:0000256" key="3">
    <source>
        <dbReference type="ARBA" id="ARBA00022475"/>
    </source>
</evidence>
<proteinExistence type="inferred from homology"/>
<evidence type="ECO:0000259" key="10">
    <source>
        <dbReference type="Pfam" id="PF21088"/>
    </source>
</evidence>